<evidence type="ECO:0000313" key="2">
    <source>
        <dbReference type="Proteomes" id="UP001595696"/>
    </source>
</evidence>
<sequence length="445" mass="47441">MGVKGEDIRAARKARGWSAPTLIAALTEAAAREGRTVMGAASLRVAISRWENGKVRPDDFHATLLAGVLCLPYGGDPVERGLEFQQDIGAAIAMIDALAEQDHDDVAALSAVDALPSPLVAQVVTSYLFGDTSVLPVAGEPVFGVALAEQIRATVASMMSMDFQRGGGHVRRTLLRYVRTEVVPQLHAVHPGLARREIFSAAAEAAQLLGWSAYDAGRHAAAGRYFVQGLRLAQEARDHLMGARLLANLSHQANFTGRFGDAVMYARAAQSALRGHGTPAVETMCVMMEARGLAGRADRAGTTAAIRRAETSFERRTDAEPTWIGYYDGAELAGDAAHCFRDLDDAAQAREFIDTALTPATPARTAAFIQMVAGDAALIAGDFEQAASLATSALTNGADLRSARFVCYVRDFHDRLPSTAAQHPAFAEYHDLLRAHDASLTGSRS</sequence>
<comment type="caution">
    <text evidence="1">The sequence shown here is derived from an EMBL/GenBank/DDBJ whole genome shotgun (WGS) entry which is preliminary data.</text>
</comment>
<dbReference type="SUPFAM" id="SSF48452">
    <property type="entry name" value="TPR-like"/>
    <property type="match status" value="1"/>
</dbReference>
<accession>A0ABV8E0U8</accession>
<protein>
    <submittedName>
        <fullName evidence="1">Multiprotein-bridging factor 1 family protein</fullName>
    </submittedName>
</protein>
<name>A0ABV8E0U8_9NOCA</name>
<dbReference type="CDD" id="cd00093">
    <property type="entry name" value="HTH_XRE"/>
    <property type="match status" value="1"/>
</dbReference>
<dbReference type="InterPro" id="IPR011990">
    <property type="entry name" value="TPR-like_helical_dom_sf"/>
</dbReference>
<gene>
    <name evidence="1" type="ORF">ACFO0B_27385</name>
</gene>
<organism evidence="1 2">
    <name type="scientific">Nocardia jiangsuensis</name>
    <dbReference type="NCBI Taxonomy" id="1691563"/>
    <lineage>
        <taxon>Bacteria</taxon>
        <taxon>Bacillati</taxon>
        <taxon>Actinomycetota</taxon>
        <taxon>Actinomycetes</taxon>
        <taxon>Mycobacteriales</taxon>
        <taxon>Nocardiaceae</taxon>
        <taxon>Nocardia</taxon>
    </lineage>
</organism>
<dbReference type="EMBL" id="JBHSAX010000022">
    <property type="protein sequence ID" value="MFC3965729.1"/>
    <property type="molecule type" value="Genomic_DNA"/>
</dbReference>
<keyword evidence="2" id="KW-1185">Reference proteome</keyword>
<dbReference type="RefSeq" id="WP_378615830.1">
    <property type="nucleotide sequence ID" value="NZ_JBHSAX010000022.1"/>
</dbReference>
<evidence type="ECO:0000313" key="1">
    <source>
        <dbReference type="EMBL" id="MFC3965729.1"/>
    </source>
</evidence>
<proteinExistence type="predicted"/>
<reference evidence="2" key="1">
    <citation type="journal article" date="2019" name="Int. J. Syst. Evol. Microbiol.">
        <title>The Global Catalogue of Microorganisms (GCM) 10K type strain sequencing project: providing services to taxonomists for standard genome sequencing and annotation.</title>
        <authorList>
            <consortium name="The Broad Institute Genomics Platform"/>
            <consortium name="The Broad Institute Genome Sequencing Center for Infectious Disease"/>
            <person name="Wu L."/>
            <person name="Ma J."/>
        </authorList>
    </citation>
    <scope>NUCLEOTIDE SEQUENCE [LARGE SCALE GENOMIC DNA]</scope>
    <source>
        <strain evidence="2">CGMCC 4.7330</strain>
    </source>
</reference>
<dbReference type="Proteomes" id="UP001595696">
    <property type="component" value="Unassembled WGS sequence"/>
</dbReference>
<dbReference type="InterPro" id="IPR001387">
    <property type="entry name" value="Cro/C1-type_HTH"/>
</dbReference>